<sequence length="240" mass="26194">PAPPPHPATYPWLQNHHPHTQQGLWQQPPVVAAEESAVKRGKRKAVDSDDAPPSKKRAVEPRVDDLNIIPINGSISRGGSLNMGGSSSQPQEETVAQKPCEGSTSNAPSDFFADIFEDYDWTSSELLEEPANSLDQAELAWAEQGNEFFGIIPTAADVALGELEFVNSAEETDNSASDNLWEGFTNSVDSASGWQSQQSINSPDETADLAPDDLMNSFVKAEDPELVGKLMRKLIYQWFP</sequence>
<proteinExistence type="predicted"/>
<dbReference type="Proteomes" id="UP000054485">
    <property type="component" value="Unassembled WGS sequence"/>
</dbReference>
<feature type="non-terminal residue" evidence="2">
    <location>
        <position position="1"/>
    </location>
</feature>
<keyword evidence="3" id="KW-1185">Reference proteome</keyword>
<gene>
    <name evidence="2" type="ORF">CY34DRAFT_18935</name>
</gene>
<dbReference type="HOGENOM" id="CLU_1158821_0_0_1"/>
<feature type="region of interest" description="Disordered" evidence="1">
    <location>
        <begin position="1"/>
        <end position="109"/>
    </location>
</feature>
<feature type="compositionally biased region" description="Polar residues" evidence="1">
    <location>
        <begin position="73"/>
        <end position="94"/>
    </location>
</feature>
<protein>
    <submittedName>
        <fullName evidence="2">Uncharacterized protein</fullName>
    </submittedName>
</protein>
<name>A0A0C9Z5A9_9AGAM</name>
<dbReference type="AlphaFoldDB" id="A0A0C9Z5A9"/>
<dbReference type="InParanoid" id="A0A0C9Z5A9"/>
<evidence type="ECO:0000313" key="3">
    <source>
        <dbReference type="Proteomes" id="UP000054485"/>
    </source>
</evidence>
<dbReference type="OrthoDB" id="2672240at2759"/>
<accession>A0A0C9Z5A9</accession>
<reference evidence="3" key="2">
    <citation type="submission" date="2015-01" db="EMBL/GenBank/DDBJ databases">
        <title>Evolutionary Origins and Diversification of the Mycorrhizal Mutualists.</title>
        <authorList>
            <consortium name="DOE Joint Genome Institute"/>
            <consortium name="Mycorrhizal Genomics Consortium"/>
            <person name="Kohler A."/>
            <person name="Kuo A."/>
            <person name="Nagy L.G."/>
            <person name="Floudas D."/>
            <person name="Copeland A."/>
            <person name="Barry K.W."/>
            <person name="Cichocki N."/>
            <person name="Veneault-Fourrey C."/>
            <person name="LaButti K."/>
            <person name="Lindquist E.A."/>
            <person name="Lipzen A."/>
            <person name="Lundell T."/>
            <person name="Morin E."/>
            <person name="Murat C."/>
            <person name="Riley R."/>
            <person name="Ohm R."/>
            <person name="Sun H."/>
            <person name="Tunlid A."/>
            <person name="Henrissat B."/>
            <person name="Grigoriev I.V."/>
            <person name="Hibbett D.S."/>
            <person name="Martin F."/>
        </authorList>
    </citation>
    <scope>NUCLEOTIDE SEQUENCE [LARGE SCALE GENOMIC DNA]</scope>
    <source>
        <strain evidence="3">UH-Slu-Lm8-n1</strain>
    </source>
</reference>
<organism evidence="2 3">
    <name type="scientific">Suillus luteus UH-Slu-Lm8-n1</name>
    <dbReference type="NCBI Taxonomy" id="930992"/>
    <lineage>
        <taxon>Eukaryota</taxon>
        <taxon>Fungi</taxon>
        <taxon>Dikarya</taxon>
        <taxon>Basidiomycota</taxon>
        <taxon>Agaricomycotina</taxon>
        <taxon>Agaricomycetes</taxon>
        <taxon>Agaricomycetidae</taxon>
        <taxon>Boletales</taxon>
        <taxon>Suillineae</taxon>
        <taxon>Suillaceae</taxon>
        <taxon>Suillus</taxon>
    </lineage>
</organism>
<dbReference type="EMBL" id="KN836181">
    <property type="protein sequence ID" value="KIK32585.1"/>
    <property type="molecule type" value="Genomic_DNA"/>
</dbReference>
<evidence type="ECO:0000256" key="1">
    <source>
        <dbReference type="SAM" id="MobiDB-lite"/>
    </source>
</evidence>
<reference evidence="2 3" key="1">
    <citation type="submission" date="2014-04" db="EMBL/GenBank/DDBJ databases">
        <authorList>
            <consortium name="DOE Joint Genome Institute"/>
            <person name="Kuo A."/>
            <person name="Ruytinx J."/>
            <person name="Rineau F."/>
            <person name="Colpaert J."/>
            <person name="Kohler A."/>
            <person name="Nagy L.G."/>
            <person name="Floudas D."/>
            <person name="Copeland A."/>
            <person name="Barry K.W."/>
            <person name="Cichocki N."/>
            <person name="Veneault-Fourrey C."/>
            <person name="LaButti K."/>
            <person name="Lindquist E.A."/>
            <person name="Lipzen A."/>
            <person name="Lundell T."/>
            <person name="Morin E."/>
            <person name="Murat C."/>
            <person name="Sun H."/>
            <person name="Tunlid A."/>
            <person name="Henrissat B."/>
            <person name="Grigoriev I.V."/>
            <person name="Hibbett D.S."/>
            <person name="Martin F."/>
            <person name="Nordberg H.P."/>
            <person name="Cantor M.N."/>
            <person name="Hua S.X."/>
        </authorList>
    </citation>
    <scope>NUCLEOTIDE SEQUENCE [LARGE SCALE GENOMIC DNA]</scope>
    <source>
        <strain evidence="2 3">UH-Slu-Lm8-n1</strain>
    </source>
</reference>
<evidence type="ECO:0000313" key="2">
    <source>
        <dbReference type="EMBL" id="KIK32585.1"/>
    </source>
</evidence>